<name>A0A2K4Y7C1_9MYCO</name>
<protein>
    <recommendedName>
        <fullName evidence="9">4,4'-diaponeurosporenoate glycosyltransferase</fullName>
    </recommendedName>
</protein>
<evidence type="ECO:0000259" key="10">
    <source>
        <dbReference type="Pfam" id="PF00535"/>
    </source>
</evidence>
<comment type="similarity">
    <text evidence="8">Belongs to the glycosyltransferase 2 family. CrtQ subfamily.</text>
</comment>
<organism evidence="11 12">
    <name type="scientific">Mycobacterium ahvazicum</name>
    <dbReference type="NCBI Taxonomy" id="1964395"/>
    <lineage>
        <taxon>Bacteria</taxon>
        <taxon>Bacillati</taxon>
        <taxon>Actinomycetota</taxon>
        <taxon>Actinomycetes</taxon>
        <taxon>Mycobacteriales</taxon>
        <taxon>Mycobacteriaceae</taxon>
        <taxon>Mycobacterium</taxon>
        <taxon>Mycobacterium simiae complex</taxon>
    </lineage>
</organism>
<evidence type="ECO:0000313" key="11">
    <source>
        <dbReference type="EMBL" id="SOX52691.1"/>
    </source>
</evidence>
<comment type="function">
    <text evidence="6">Catalyzes the glycosylation of 4,4'-diaponeurosporenoate, i.e. the esterification of glucose at the C1'' position with the carboxyl group of 4,4'-diaponeurosporenic acid, to form glycosyl-4,4'-diaponeurosporenoate. This is a step in the biosynthesis of staphyloxanthin, an orange pigment present in most staphylococci strains.</text>
</comment>
<dbReference type="Pfam" id="PF00535">
    <property type="entry name" value="Glycos_transf_2"/>
    <property type="match status" value="1"/>
</dbReference>
<evidence type="ECO:0000256" key="9">
    <source>
        <dbReference type="ARBA" id="ARBA00040345"/>
    </source>
</evidence>
<dbReference type="AlphaFoldDB" id="A0A2K4Y7C1"/>
<dbReference type="Proteomes" id="UP000236318">
    <property type="component" value="Unassembled WGS sequence"/>
</dbReference>
<dbReference type="OrthoDB" id="9777873at2"/>
<dbReference type="GO" id="GO:0005886">
    <property type="term" value="C:plasma membrane"/>
    <property type="evidence" value="ECO:0007669"/>
    <property type="project" value="UniProtKB-SubCell"/>
</dbReference>
<evidence type="ECO:0000256" key="6">
    <source>
        <dbReference type="ARBA" id="ARBA00037281"/>
    </source>
</evidence>
<dbReference type="RefSeq" id="WP_096285518.1">
    <property type="nucleotide sequence ID" value="NZ_FXEG02000002.1"/>
</dbReference>
<dbReference type="PANTHER" id="PTHR43646:SF2">
    <property type="entry name" value="GLYCOSYLTRANSFERASE 2-LIKE DOMAIN-CONTAINING PROTEIN"/>
    <property type="match status" value="1"/>
</dbReference>
<gene>
    <name evidence="11" type="ORF">MAAFP003_1358</name>
</gene>
<dbReference type="EMBL" id="FXEG02000002">
    <property type="protein sequence ID" value="SOX52691.1"/>
    <property type="molecule type" value="Genomic_DNA"/>
</dbReference>
<dbReference type="GO" id="GO:0016757">
    <property type="term" value="F:glycosyltransferase activity"/>
    <property type="evidence" value="ECO:0007669"/>
    <property type="project" value="UniProtKB-KW"/>
</dbReference>
<proteinExistence type="inferred from homology"/>
<evidence type="ECO:0000256" key="3">
    <source>
        <dbReference type="ARBA" id="ARBA00022676"/>
    </source>
</evidence>
<keyword evidence="4 11" id="KW-0808">Transferase</keyword>
<evidence type="ECO:0000313" key="12">
    <source>
        <dbReference type="Proteomes" id="UP000236318"/>
    </source>
</evidence>
<comment type="subcellular location">
    <subcellularLocation>
        <location evidence="1">Cell membrane</location>
    </subcellularLocation>
</comment>
<evidence type="ECO:0000256" key="5">
    <source>
        <dbReference type="ARBA" id="ARBA00023136"/>
    </source>
</evidence>
<evidence type="ECO:0000256" key="2">
    <source>
        <dbReference type="ARBA" id="ARBA00022475"/>
    </source>
</evidence>
<accession>A0A2K4Y7C1</accession>
<evidence type="ECO:0000256" key="8">
    <source>
        <dbReference type="ARBA" id="ARBA00038120"/>
    </source>
</evidence>
<evidence type="ECO:0000256" key="4">
    <source>
        <dbReference type="ARBA" id="ARBA00022679"/>
    </source>
</evidence>
<keyword evidence="3" id="KW-0328">Glycosyltransferase</keyword>
<dbReference type="PANTHER" id="PTHR43646">
    <property type="entry name" value="GLYCOSYLTRANSFERASE"/>
    <property type="match status" value="1"/>
</dbReference>
<evidence type="ECO:0000256" key="7">
    <source>
        <dbReference type="ARBA" id="ARBA00037904"/>
    </source>
</evidence>
<comment type="pathway">
    <text evidence="7">Carotenoid biosynthesis; staphyloxanthin biosynthesis; staphyloxanthin from farnesyl diphosphate: step 4/5.</text>
</comment>
<feature type="domain" description="Glycosyltransferase 2-like" evidence="10">
    <location>
        <begin position="14"/>
        <end position="175"/>
    </location>
</feature>
<dbReference type="InterPro" id="IPR029044">
    <property type="entry name" value="Nucleotide-diphossugar_trans"/>
</dbReference>
<dbReference type="InterPro" id="IPR001173">
    <property type="entry name" value="Glyco_trans_2-like"/>
</dbReference>
<evidence type="ECO:0000256" key="1">
    <source>
        <dbReference type="ARBA" id="ARBA00004236"/>
    </source>
</evidence>
<reference evidence="11" key="1">
    <citation type="submission" date="2018-01" db="EMBL/GenBank/DDBJ databases">
        <authorList>
            <consortium name="Urmite Genomes"/>
        </authorList>
    </citation>
    <scope>NUCLEOTIDE SEQUENCE [LARGE SCALE GENOMIC DNA]</scope>
    <source>
        <strain evidence="11">AFP003</strain>
    </source>
</reference>
<keyword evidence="5" id="KW-0472">Membrane</keyword>
<keyword evidence="2" id="KW-1003">Cell membrane</keyword>
<keyword evidence="12" id="KW-1185">Reference proteome</keyword>
<dbReference type="SUPFAM" id="SSF53448">
    <property type="entry name" value="Nucleotide-diphospho-sugar transferases"/>
    <property type="match status" value="1"/>
</dbReference>
<sequence>MSVPSPRSYDRVVVVVPAHNEKAHLPACLRAVVTSALCVPMPVSIVVVLDASDDDSALLAGEYGPDVHFISVDAHNVGAARAAGFGYGRSLCSDEDECWYATTDADSRVDPGWLIHQLGVGADMVLGVVRITDWREHSPDTAERYTQAYEARLSDQHDHIHGANMGFSARAYWRLGGFRALACGEDVDLVERFKAVGYRIHRDTELSVITSARTQARAPHGFAYELRQLRRTAAGDHA</sequence>
<comment type="caution">
    <text evidence="11">The sequence shown here is derived from an EMBL/GenBank/DDBJ whole genome shotgun (WGS) entry which is preliminary data.</text>
</comment>
<dbReference type="Gene3D" id="3.90.550.10">
    <property type="entry name" value="Spore Coat Polysaccharide Biosynthesis Protein SpsA, Chain A"/>
    <property type="match status" value="1"/>
</dbReference>